<dbReference type="InterPro" id="IPR023395">
    <property type="entry name" value="MCP_dom_sf"/>
</dbReference>
<sequence>MELRSPGLPMEGVPALTGDNDEYESLPEGASPVIHMLAGAVAGVLEHTVMYPVDSVKTRMQSLQPDPNAKYKGVGEALKRMIRTEGLLTPLRGINVTMLGAGPAHALYFACYEKMKTSIGSMINHAGNSHVANGVAGSLATLLHDAVMNPAEAAVK</sequence>
<reference evidence="17" key="1">
    <citation type="submission" date="2022-03" db="EMBL/GenBank/DDBJ databases">
        <authorList>
            <person name="Alioto T."/>
            <person name="Alioto T."/>
            <person name="Gomez Garrido J."/>
        </authorList>
    </citation>
    <scope>NUCLEOTIDE SEQUENCE</scope>
</reference>
<keyword evidence="8 14" id="KW-0472">Membrane</keyword>
<proteinExistence type="inferred from homology"/>
<evidence type="ECO:0000256" key="14">
    <source>
        <dbReference type="PROSITE-ProRule" id="PRU00282"/>
    </source>
</evidence>
<dbReference type="GO" id="GO:0031966">
    <property type="term" value="C:mitochondrial membrane"/>
    <property type="evidence" value="ECO:0007669"/>
    <property type="project" value="UniProtKB-SubCell"/>
</dbReference>
<name>A0AAD1RNE3_PELCU</name>
<dbReference type="EMBL" id="OW240914">
    <property type="protein sequence ID" value="CAH2275020.1"/>
    <property type="molecule type" value="Genomic_DNA"/>
</dbReference>
<accession>A0AAD1RNE3</accession>
<evidence type="ECO:0000256" key="12">
    <source>
        <dbReference type="ARBA" id="ARBA00041873"/>
    </source>
</evidence>
<comment type="catalytic activity">
    <reaction evidence="9">
        <text>Fe(2+)(in) = Fe(2+)(out)</text>
        <dbReference type="Rhea" id="RHEA:28486"/>
        <dbReference type="ChEBI" id="CHEBI:29033"/>
    </reaction>
</comment>
<dbReference type="AlphaFoldDB" id="A0AAD1RNE3"/>
<evidence type="ECO:0000256" key="6">
    <source>
        <dbReference type="ARBA" id="ARBA00022989"/>
    </source>
</evidence>
<dbReference type="SUPFAM" id="SSF103506">
    <property type="entry name" value="Mitochondrial carrier"/>
    <property type="match status" value="1"/>
</dbReference>
<keyword evidence="4" id="KW-0406">Ion transport</keyword>
<dbReference type="Pfam" id="PF00153">
    <property type="entry name" value="Mito_carr"/>
    <property type="match status" value="1"/>
</dbReference>
<keyword evidence="7" id="KW-0496">Mitochondrion</keyword>
<dbReference type="GO" id="GO:0048250">
    <property type="term" value="P:iron import into the mitochondrion"/>
    <property type="evidence" value="ECO:0007669"/>
    <property type="project" value="TreeGrafter"/>
</dbReference>
<keyword evidence="6" id="KW-1133">Transmembrane helix</keyword>
<dbReference type="PANTHER" id="PTHR45758:SF4">
    <property type="entry name" value="MITOFERRIN-1"/>
    <property type="match status" value="1"/>
</dbReference>
<keyword evidence="4" id="KW-0410">Iron transport</keyword>
<comment type="function">
    <text evidence="10">Mitochondrial iron transporter that specifically mediates iron uptake in developing erythroid cells, thereby playing an essential role in heme biosynthesis.</text>
</comment>
<evidence type="ECO:0000256" key="9">
    <source>
        <dbReference type="ARBA" id="ARBA00036243"/>
    </source>
</evidence>
<evidence type="ECO:0000256" key="3">
    <source>
        <dbReference type="ARBA" id="ARBA00022448"/>
    </source>
</evidence>
<feature type="repeat" description="Solcar" evidence="14">
    <location>
        <begin position="30"/>
        <end position="118"/>
    </location>
</feature>
<keyword evidence="4" id="KW-0408">Iron</keyword>
<feature type="region of interest" description="Disordered" evidence="16">
    <location>
        <begin position="1"/>
        <end position="21"/>
    </location>
</feature>
<evidence type="ECO:0000313" key="17">
    <source>
        <dbReference type="EMBL" id="CAH2275020.1"/>
    </source>
</evidence>
<evidence type="ECO:0000256" key="2">
    <source>
        <dbReference type="ARBA" id="ARBA00006375"/>
    </source>
</evidence>
<evidence type="ECO:0000256" key="5">
    <source>
        <dbReference type="ARBA" id="ARBA00022692"/>
    </source>
</evidence>
<keyword evidence="3 15" id="KW-0813">Transport</keyword>
<evidence type="ECO:0000256" key="11">
    <source>
        <dbReference type="ARBA" id="ARBA00040418"/>
    </source>
</evidence>
<evidence type="ECO:0000256" key="13">
    <source>
        <dbReference type="ARBA" id="ARBA00041894"/>
    </source>
</evidence>
<evidence type="ECO:0000256" key="1">
    <source>
        <dbReference type="ARBA" id="ARBA00004225"/>
    </source>
</evidence>
<comment type="similarity">
    <text evidence="2 15">Belongs to the mitochondrial carrier (TC 2.A.29) family.</text>
</comment>
<evidence type="ECO:0000256" key="4">
    <source>
        <dbReference type="ARBA" id="ARBA00022496"/>
    </source>
</evidence>
<dbReference type="InterPro" id="IPR018108">
    <property type="entry name" value="MCP_transmembrane"/>
</dbReference>
<dbReference type="FunFam" id="1.50.40.10:FF:000031">
    <property type="entry name" value="mitoferrin-2 isoform X1"/>
    <property type="match status" value="1"/>
</dbReference>
<evidence type="ECO:0000313" key="18">
    <source>
        <dbReference type="Proteomes" id="UP001295444"/>
    </source>
</evidence>
<organism evidence="17 18">
    <name type="scientific">Pelobates cultripes</name>
    <name type="common">Western spadefoot toad</name>
    <dbReference type="NCBI Taxonomy" id="61616"/>
    <lineage>
        <taxon>Eukaryota</taxon>
        <taxon>Metazoa</taxon>
        <taxon>Chordata</taxon>
        <taxon>Craniata</taxon>
        <taxon>Vertebrata</taxon>
        <taxon>Euteleostomi</taxon>
        <taxon>Amphibia</taxon>
        <taxon>Batrachia</taxon>
        <taxon>Anura</taxon>
        <taxon>Pelobatoidea</taxon>
        <taxon>Pelobatidae</taxon>
        <taxon>Pelobates</taxon>
    </lineage>
</organism>
<dbReference type="PROSITE" id="PS50920">
    <property type="entry name" value="SOLCAR"/>
    <property type="match status" value="1"/>
</dbReference>
<evidence type="ECO:0000256" key="15">
    <source>
        <dbReference type="RuleBase" id="RU000488"/>
    </source>
</evidence>
<evidence type="ECO:0000256" key="8">
    <source>
        <dbReference type="ARBA" id="ARBA00023136"/>
    </source>
</evidence>
<comment type="subcellular location">
    <subcellularLocation>
        <location evidence="1">Mitochondrion membrane</location>
        <topology evidence="1">Multi-pass membrane protein</topology>
    </subcellularLocation>
</comment>
<keyword evidence="18" id="KW-1185">Reference proteome</keyword>
<evidence type="ECO:0000256" key="7">
    <source>
        <dbReference type="ARBA" id="ARBA00023128"/>
    </source>
</evidence>
<keyword evidence="5 14" id="KW-0812">Transmembrane</keyword>
<dbReference type="PANTHER" id="PTHR45758">
    <property type="entry name" value="MITOFERRIN-1-RELATED"/>
    <property type="match status" value="1"/>
</dbReference>
<protein>
    <recommendedName>
        <fullName evidence="11">Mitoferrin-1</fullName>
    </recommendedName>
    <alternativeName>
        <fullName evidence="12">Mitochondrial iron transporter 1</fullName>
    </alternativeName>
    <alternativeName>
        <fullName evidence="13">Solute carrier family 25 member 37</fullName>
    </alternativeName>
</protein>
<gene>
    <name evidence="17" type="ORF">PECUL_23A018771</name>
</gene>
<evidence type="ECO:0000256" key="16">
    <source>
        <dbReference type="SAM" id="MobiDB-lite"/>
    </source>
</evidence>
<dbReference type="Gene3D" id="1.50.40.10">
    <property type="entry name" value="Mitochondrial carrier domain"/>
    <property type="match status" value="1"/>
</dbReference>
<evidence type="ECO:0000256" key="10">
    <source>
        <dbReference type="ARBA" id="ARBA00037061"/>
    </source>
</evidence>
<dbReference type="GO" id="GO:0015093">
    <property type="term" value="F:ferrous iron transmembrane transporter activity"/>
    <property type="evidence" value="ECO:0007669"/>
    <property type="project" value="TreeGrafter"/>
</dbReference>
<dbReference type="Proteomes" id="UP001295444">
    <property type="component" value="Chromosome 03"/>
</dbReference>